<organism evidence="7 8">
    <name type="scientific">Erythranthe guttata</name>
    <name type="common">Yellow monkey flower</name>
    <name type="synonym">Mimulus guttatus</name>
    <dbReference type="NCBI Taxonomy" id="4155"/>
    <lineage>
        <taxon>Eukaryota</taxon>
        <taxon>Viridiplantae</taxon>
        <taxon>Streptophyta</taxon>
        <taxon>Embryophyta</taxon>
        <taxon>Tracheophyta</taxon>
        <taxon>Spermatophyta</taxon>
        <taxon>Magnoliopsida</taxon>
        <taxon>eudicotyledons</taxon>
        <taxon>Gunneridae</taxon>
        <taxon>Pentapetalae</taxon>
        <taxon>asterids</taxon>
        <taxon>lamiids</taxon>
        <taxon>Lamiales</taxon>
        <taxon>Phrymaceae</taxon>
        <taxon>Erythranthe</taxon>
    </lineage>
</organism>
<evidence type="ECO:0000256" key="5">
    <source>
        <dbReference type="ARBA" id="ARBA00022729"/>
    </source>
</evidence>
<accession>A0A022RIP1</accession>
<comment type="subcellular location">
    <subcellularLocation>
        <location evidence="1 6">Secreted</location>
    </subcellularLocation>
</comment>
<feature type="chain" id="PRO_5025094737" description="S-protein homolog" evidence="6">
    <location>
        <begin position="22"/>
        <end position="115"/>
    </location>
</feature>
<dbReference type="GO" id="GO:0060320">
    <property type="term" value="P:rejection of self pollen"/>
    <property type="evidence" value="ECO:0007669"/>
    <property type="project" value="UniProtKB-KW"/>
</dbReference>
<dbReference type="PANTHER" id="PTHR31232">
    <property type="match status" value="1"/>
</dbReference>
<evidence type="ECO:0000256" key="4">
    <source>
        <dbReference type="ARBA" id="ARBA00022525"/>
    </source>
</evidence>
<dbReference type="InterPro" id="IPR010264">
    <property type="entry name" value="Self-incomp_S1"/>
</dbReference>
<feature type="non-terminal residue" evidence="7">
    <location>
        <position position="115"/>
    </location>
</feature>
<keyword evidence="4 6" id="KW-0964">Secreted</keyword>
<gene>
    <name evidence="7" type="ORF">MIMGU_mgv1a022292mg</name>
</gene>
<evidence type="ECO:0000256" key="2">
    <source>
        <dbReference type="ARBA" id="ARBA00005581"/>
    </source>
</evidence>
<feature type="signal peptide" evidence="6">
    <location>
        <begin position="1"/>
        <end position="21"/>
    </location>
</feature>
<comment type="similarity">
    <text evidence="2 6">Belongs to the plant self-incompatibility (S1) protein family.</text>
</comment>
<evidence type="ECO:0000256" key="6">
    <source>
        <dbReference type="RuleBase" id="RU367044"/>
    </source>
</evidence>
<dbReference type="GO" id="GO:0005576">
    <property type="term" value="C:extracellular region"/>
    <property type="evidence" value="ECO:0007669"/>
    <property type="project" value="UniProtKB-SubCell"/>
</dbReference>
<dbReference type="EMBL" id="KI630443">
    <property type="protein sequence ID" value="EYU39854.1"/>
    <property type="molecule type" value="Genomic_DNA"/>
</dbReference>
<sequence length="115" mass="13115">MAKYLLLSFVLFMCLLHEGESCFIFRKIHVSVVNKLVNSDTSLSAHCYSRNDDLGNPTIPLNQEINFSFCVAPIFTLFKCELVWGERTSTVVVYSAAWWVDPCDKGKCVYYVTES</sequence>
<reference evidence="7 8" key="1">
    <citation type="journal article" date="2013" name="Proc. Natl. Acad. Sci. U.S.A.">
        <title>Fine-scale variation in meiotic recombination in Mimulus inferred from population shotgun sequencing.</title>
        <authorList>
            <person name="Hellsten U."/>
            <person name="Wright K.M."/>
            <person name="Jenkins J."/>
            <person name="Shu S."/>
            <person name="Yuan Y."/>
            <person name="Wessler S.R."/>
            <person name="Schmutz J."/>
            <person name="Willis J.H."/>
            <person name="Rokhsar D.S."/>
        </authorList>
    </citation>
    <scope>NUCLEOTIDE SEQUENCE [LARGE SCALE GENOMIC DNA]</scope>
    <source>
        <strain evidence="8">cv. DUN x IM62</strain>
    </source>
</reference>
<proteinExistence type="inferred from homology"/>
<keyword evidence="3 6" id="KW-0713">Self-incompatibility</keyword>
<dbReference type="AlphaFoldDB" id="A0A022RIP1"/>
<evidence type="ECO:0000256" key="1">
    <source>
        <dbReference type="ARBA" id="ARBA00004613"/>
    </source>
</evidence>
<name>A0A022RIP1_ERYGU</name>
<keyword evidence="8" id="KW-1185">Reference proteome</keyword>
<evidence type="ECO:0000256" key="3">
    <source>
        <dbReference type="ARBA" id="ARBA00022471"/>
    </source>
</evidence>
<dbReference type="Proteomes" id="UP000030748">
    <property type="component" value="Unassembled WGS sequence"/>
</dbReference>
<evidence type="ECO:0000313" key="8">
    <source>
        <dbReference type="Proteomes" id="UP000030748"/>
    </source>
</evidence>
<dbReference type="PANTHER" id="PTHR31232:SF61">
    <property type="entry name" value="S-PROTEIN HOMOLOG"/>
    <property type="match status" value="1"/>
</dbReference>
<dbReference type="Pfam" id="PF05938">
    <property type="entry name" value="Self-incomp_S1"/>
    <property type="match status" value="1"/>
</dbReference>
<keyword evidence="5 6" id="KW-0732">Signal</keyword>
<protein>
    <recommendedName>
        <fullName evidence="6">S-protein homolog</fullName>
    </recommendedName>
</protein>
<evidence type="ECO:0000313" key="7">
    <source>
        <dbReference type="EMBL" id="EYU39854.1"/>
    </source>
</evidence>